<dbReference type="PROSITE" id="PS51352">
    <property type="entry name" value="THIOREDOXIN_2"/>
    <property type="match status" value="1"/>
</dbReference>
<feature type="signal peptide" evidence="2">
    <location>
        <begin position="1"/>
        <end position="27"/>
    </location>
</feature>
<keyword evidence="5" id="KW-1185">Reference proteome</keyword>
<accession>A0A1N7RF08</accession>
<dbReference type="InterPro" id="IPR013740">
    <property type="entry name" value="Redoxin"/>
</dbReference>
<dbReference type="GO" id="GO:0006950">
    <property type="term" value="P:response to stress"/>
    <property type="evidence" value="ECO:0007669"/>
    <property type="project" value="UniProtKB-ARBA"/>
</dbReference>
<dbReference type="Pfam" id="PF08534">
    <property type="entry name" value="Redoxin"/>
    <property type="match status" value="1"/>
</dbReference>
<evidence type="ECO:0000259" key="3">
    <source>
        <dbReference type="PROSITE" id="PS51352"/>
    </source>
</evidence>
<dbReference type="GO" id="GO:0016491">
    <property type="term" value="F:oxidoreductase activity"/>
    <property type="evidence" value="ECO:0007669"/>
    <property type="project" value="InterPro"/>
</dbReference>
<dbReference type="InterPro" id="IPR013766">
    <property type="entry name" value="Thioredoxin_domain"/>
</dbReference>
<proteinExistence type="predicted"/>
<evidence type="ECO:0000256" key="1">
    <source>
        <dbReference type="SAM" id="Coils"/>
    </source>
</evidence>
<evidence type="ECO:0000313" key="4">
    <source>
        <dbReference type="EMBL" id="SIT33622.1"/>
    </source>
</evidence>
<dbReference type="OrthoDB" id="9802923at2"/>
<dbReference type="InterPro" id="IPR050553">
    <property type="entry name" value="Thioredoxin_ResA/DsbE_sf"/>
</dbReference>
<dbReference type="Gene3D" id="3.40.30.10">
    <property type="entry name" value="Glutaredoxin"/>
    <property type="match status" value="1"/>
</dbReference>
<keyword evidence="1" id="KW-0175">Coiled coil</keyword>
<dbReference type="InterPro" id="IPR011990">
    <property type="entry name" value="TPR-like_helical_dom_sf"/>
</dbReference>
<organism evidence="4 5">
    <name type="scientific">Filimonas lacunae</name>
    <dbReference type="NCBI Taxonomy" id="477680"/>
    <lineage>
        <taxon>Bacteria</taxon>
        <taxon>Pseudomonadati</taxon>
        <taxon>Bacteroidota</taxon>
        <taxon>Chitinophagia</taxon>
        <taxon>Chitinophagales</taxon>
        <taxon>Chitinophagaceae</taxon>
        <taxon>Filimonas</taxon>
    </lineage>
</organism>
<dbReference type="STRING" id="477680.SAMN05421788_11319"/>
<feature type="coiled-coil region" evidence="1">
    <location>
        <begin position="320"/>
        <end position="347"/>
    </location>
</feature>
<name>A0A1N7RF08_9BACT</name>
<protein>
    <submittedName>
        <fullName evidence="4">Redoxin</fullName>
    </submittedName>
</protein>
<sequence>MSQNLMKPGKCILACVMLLVLNAKLSAQENKANLGIGDRVPAFKYGLCLKGAPVKKFEKGHLYLFEFWATWCGPCIASMPHLSEFAKKHKQDATVIAVNIWESSHGKNSYESTWPKITKFVKGMGENMGFNVVTDSKDQFMGNKWMKAAGQDGIPCTFIVKDSVILWIGHPIELDSIVELVNSGHYDPVATKKETEARQAKSDSIAGIYKKYYDSYEKAIADKKYDLAMQILDSGSIAAPDFKGTFGFFKFMALLEVRPDTALAFVKEWQKSGPGYVGSVAAVIAKKKGLPYDLYEYALESWESLLSNPQMPTSMVYENKAMLYANMEDYKKAVENQEKAIAEGKQAIKDKKFIGFIMDDTIKGYEKVLSEYKSKLK</sequence>
<evidence type="ECO:0000256" key="2">
    <source>
        <dbReference type="SAM" id="SignalP"/>
    </source>
</evidence>
<dbReference type="SUPFAM" id="SSF52833">
    <property type="entry name" value="Thioredoxin-like"/>
    <property type="match status" value="1"/>
</dbReference>
<feature type="domain" description="Thioredoxin" evidence="3">
    <location>
        <begin position="34"/>
        <end position="186"/>
    </location>
</feature>
<evidence type="ECO:0000313" key="5">
    <source>
        <dbReference type="Proteomes" id="UP000186917"/>
    </source>
</evidence>
<dbReference type="AlphaFoldDB" id="A0A1N7RF08"/>
<dbReference type="PANTHER" id="PTHR42852">
    <property type="entry name" value="THIOL:DISULFIDE INTERCHANGE PROTEIN DSBE"/>
    <property type="match status" value="1"/>
</dbReference>
<dbReference type="SUPFAM" id="SSF48452">
    <property type="entry name" value="TPR-like"/>
    <property type="match status" value="1"/>
</dbReference>
<gene>
    <name evidence="4" type="ORF">SAMN05421788_11319</name>
</gene>
<dbReference type="EMBL" id="FTOR01000013">
    <property type="protein sequence ID" value="SIT33622.1"/>
    <property type="molecule type" value="Genomic_DNA"/>
</dbReference>
<feature type="chain" id="PRO_5012275404" evidence="2">
    <location>
        <begin position="28"/>
        <end position="377"/>
    </location>
</feature>
<reference evidence="5" key="1">
    <citation type="submission" date="2017-01" db="EMBL/GenBank/DDBJ databases">
        <authorList>
            <person name="Varghese N."/>
            <person name="Submissions S."/>
        </authorList>
    </citation>
    <scope>NUCLEOTIDE SEQUENCE [LARGE SCALE GENOMIC DNA]</scope>
    <source>
        <strain evidence="5">DSM 21054</strain>
    </source>
</reference>
<dbReference type="Proteomes" id="UP000186917">
    <property type="component" value="Unassembled WGS sequence"/>
</dbReference>
<dbReference type="RefSeq" id="WP_084206513.1">
    <property type="nucleotide sequence ID" value="NZ_AP017422.1"/>
</dbReference>
<dbReference type="InterPro" id="IPR036249">
    <property type="entry name" value="Thioredoxin-like_sf"/>
</dbReference>
<dbReference type="PANTHER" id="PTHR42852:SF13">
    <property type="entry name" value="PROTEIN DIPZ"/>
    <property type="match status" value="1"/>
</dbReference>
<keyword evidence="2" id="KW-0732">Signal</keyword>
<dbReference type="CDD" id="cd02966">
    <property type="entry name" value="TlpA_like_family"/>
    <property type="match status" value="1"/>
</dbReference>